<dbReference type="SUPFAM" id="SSF46785">
    <property type="entry name" value="Winged helix' DNA-binding domain"/>
    <property type="match status" value="1"/>
</dbReference>
<dbReference type="SMART" id="SM00345">
    <property type="entry name" value="HTH_GNTR"/>
    <property type="match status" value="1"/>
</dbReference>
<evidence type="ECO:0000256" key="2">
    <source>
        <dbReference type="ARBA" id="ARBA00023125"/>
    </source>
</evidence>
<dbReference type="EMBL" id="FOND01000003">
    <property type="protein sequence ID" value="SFE33795.1"/>
    <property type="molecule type" value="Genomic_DNA"/>
</dbReference>
<dbReference type="Gene3D" id="1.10.10.10">
    <property type="entry name" value="Winged helix-like DNA-binding domain superfamily/Winged helix DNA-binding domain"/>
    <property type="match status" value="1"/>
</dbReference>
<dbReference type="PRINTS" id="PR00035">
    <property type="entry name" value="HTHGNTR"/>
</dbReference>
<dbReference type="GO" id="GO:0003677">
    <property type="term" value="F:DNA binding"/>
    <property type="evidence" value="ECO:0007669"/>
    <property type="project" value="UniProtKB-KW"/>
</dbReference>
<accession>A0A1I1ZQ56</accession>
<keyword evidence="6" id="KW-1185">Reference proteome</keyword>
<dbReference type="AlphaFoldDB" id="A0A1I1ZQ56"/>
<dbReference type="PANTHER" id="PTHR43537:SF5">
    <property type="entry name" value="UXU OPERON TRANSCRIPTIONAL REGULATOR"/>
    <property type="match status" value="1"/>
</dbReference>
<feature type="domain" description="HTH gntR-type" evidence="4">
    <location>
        <begin position="21"/>
        <end position="91"/>
    </location>
</feature>
<keyword evidence="1" id="KW-0805">Transcription regulation</keyword>
<dbReference type="InterPro" id="IPR008920">
    <property type="entry name" value="TF_FadR/GntR_C"/>
</dbReference>
<proteinExistence type="predicted"/>
<dbReference type="Gene3D" id="1.20.120.530">
    <property type="entry name" value="GntR ligand-binding domain-like"/>
    <property type="match status" value="1"/>
</dbReference>
<dbReference type="CDD" id="cd07377">
    <property type="entry name" value="WHTH_GntR"/>
    <property type="match status" value="1"/>
</dbReference>
<evidence type="ECO:0000259" key="4">
    <source>
        <dbReference type="PROSITE" id="PS50949"/>
    </source>
</evidence>
<sequence>MIRESWPHGDVSIDPEEEGAGPAYKQVAARLRALILSGELVPADRLPSEAELSILFKVSRSTTREALRLLSSENLIVTSRGPTGGSFVAHPEPGHIQDFLQLNLGLLAAGSPVTVHALFEARELLETPAAGMAATRRTPEQLEKLRACVRPAGGDDDPAQLFEMNRAFHVQLLEAADNVVLTTLAQPVFGVIRGRFGRNDADEAFWGRVVHDHEEILAAIEAGDADRAQAEMRRHIAHLETAYSGMEQHLAGGPPGD</sequence>
<dbReference type="Proteomes" id="UP000198589">
    <property type="component" value="Unassembled WGS sequence"/>
</dbReference>
<dbReference type="InterPro" id="IPR036388">
    <property type="entry name" value="WH-like_DNA-bd_sf"/>
</dbReference>
<gene>
    <name evidence="5" type="ORF">SAMN05216574_103118</name>
</gene>
<keyword evidence="3" id="KW-0804">Transcription</keyword>
<dbReference type="InterPro" id="IPR000524">
    <property type="entry name" value="Tscrpt_reg_HTH_GntR"/>
</dbReference>
<evidence type="ECO:0000313" key="5">
    <source>
        <dbReference type="EMBL" id="SFE33795.1"/>
    </source>
</evidence>
<dbReference type="SMART" id="SM00895">
    <property type="entry name" value="FCD"/>
    <property type="match status" value="1"/>
</dbReference>
<dbReference type="PANTHER" id="PTHR43537">
    <property type="entry name" value="TRANSCRIPTIONAL REGULATOR, GNTR FAMILY"/>
    <property type="match status" value="1"/>
</dbReference>
<dbReference type="Pfam" id="PF00392">
    <property type="entry name" value="GntR"/>
    <property type="match status" value="1"/>
</dbReference>
<keyword evidence="2 5" id="KW-0238">DNA-binding</keyword>
<dbReference type="PROSITE" id="PS50949">
    <property type="entry name" value="HTH_GNTR"/>
    <property type="match status" value="1"/>
</dbReference>
<evidence type="ECO:0000256" key="1">
    <source>
        <dbReference type="ARBA" id="ARBA00023015"/>
    </source>
</evidence>
<organism evidence="5 6">
    <name type="scientific">Blastococcus tunisiensis</name>
    <dbReference type="NCBI Taxonomy" id="1798228"/>
    <lineage>
        <taxon>Bacteria</taxon>
        <taxon>Bacillati</taxon>
        <taxon>Actinomycetota</taxon>
        <taxon>Actinomycetes</taxon>
        <taxon>Geodermatophilales</taxon>
        <taxon>Geodermatophilaceae</taxon>
        <taxon>Blastococcus</taxon>
    </lineage>
</organism>
<dbReference type="STRING" id="1798228.SAMN05216574_103118"/>
<name>A0A1I1ZQ56_9ACTN</name>
<dbReference type="InterPro" id="IPR011711">
    <property type="entry name" value="GntR_C"/>
</dbReference>
<dbReference type="GO" id="GO:0003700">
    <property type="term" value="F:DNA-binding transcription factor activity"/>
    <property type="evidence" value="ECO:0007669"/>
    <property type="project" value="InterPro"/>
</dbReference>
<dbReference type="InterPro" id="IPR036390">
    <property type="entry name" value="WH_DNA-bd_sf"/>
</dbReference>
<reference evidence="6" key="1">
    <citation type="submission" date="2016-10" db="EMBL/GenBank/DDBJ databases">
        <authorList>
            <person name="Varghese N."/>
            <person name="Submissions S."/>
        </authorList>
    </citation>
    <scope>NUCLEOTIDE SEQUENCE [LARGE SCALE GENOMIC DNA]</scope>
    <source>
        <strain evidence="6">DSM 46838</strain>
    </source>
</reference>
<dbReference type="Pfam" id="PF07729">
    <property type="entry name" value="FCD"/>
    <property type="match status" value="1"/>
</dbReference>
<evidence type="ECO:0000256" key="3">
    <source>
        <dbReference type="ARBA" id="ARBA00023163"/>
    </source>
</evidence>
<dbReference type="SUPFAM" id="SSF48008">
    <property type="entry name" value="GntR ligand-binding domain-like"/>
    <property type="match status" value="1"/>
</dbReference>
<protein>
    <submittedName>
        <fullName evidence="5">DNA-binding transcriptional regulator, FadR family</fullName>
    </submittedName>
</protein>
<evidence type="ECO:0000313" key="6">
    <source>
        <dbReference type="Proteomes" id="UP000198589"/>
    </source>
</evidence>